<dbReference type="EMBL" id="BARU01026346">
    <property type="protein sequence ID" value="GAH75823.1"/>
    <property type="molecule type" value="Genomic_DNA"/>
</dbReference>
<feature type="non-terminal residue" evidence="2">
    <location>
        <position position="150"/>
    </location>
</feature>
<reference evidence="2" key="1">
    <citation type="journal article" date="2014" name="Front. Microbiol.">
        <title>High frequency of phylogenetically diverse reductive dehalogenase-homologous genes in deep subseafloor sedimentary metagenomes.</title>
        <authorList>
            <person name="Kawai M."/>
            <person name="Futagami T."/>
            <person name="Toyoda A."/>
            <person name="Takaki Y."/>
            <person name="Nishi S."/>
            <person name="Hori S."/>
            <person name="Arai W."/>
            <person name="Tsubouchi T."/>
            <person name="Morono Y."/>
            <person name="Uchiyama I."/>
            <person name="Ito T."/>
            <person name="Fujiyama A."/>
            <person name="Inagaki F."/>
            <person name="Takami H."/>
        </authorList>
    </citation>
    <scope>NUCLEOTIDE SEQUENCE</scope>
    <source>
        <strain evidence="2">Expedition CK06-06</strain>
    </source>
</reference>
<comment type="caution">
    <text evidence="2">The sequence shown here is derived from an EMBL/GenBank/DDBJ whole genome shotgun (WGS) entry which is preliminary data.</text>
</comment>
<dbReference type="InterPro" id="IPR013983">
    <property type="entry name" value="Ald_Fedxn_OxRdtase_N"/>
</dbReference>
<organism evidence="2">
    <name type="scientific">marine sediment metagenome</name>
    <dbReference type="NCBI Taxonomy" id="412755"/>
    <lineage>
        <taxon>unclassified sequences</taxon>
        <taxon>metagenomes</taxon>
        <taxon>ecological metagenomes</taxon>
    </lineage>
</organism>
<dbReference type="InterPro" id="IPR036503">
    <property type="entry name" value="Ald_Fedxn_OxRdtase_N_sf"/>
</dbReference>
<dbReference type="GO" id="GO:0016625">
    <property type="term" value="F:oxidoreductase activity, acting on the aldehyde or oxo group of donors, iron-sulfur protein as acceptor"/>
    <property type="evidence" value="ECO:0007669"/>
    <property type="project" value="InterPro"/>
</dbReference>
<dbReference type="Gene3D" id="3.60.9.10">
    <property type="entry name" value="Aldehyde ferredoxin oxidoreductase, N-terminal domain"/>
    <property type="match status" value="1"/>
</dbReference>
<evidence type="ECO:0000259" key="1">
    <source>
        <dbReference type="SMART" id="SM00790"/>
    </source>
</evidence>
<name>X1K151_9ZZZZ</name>
<feature type="domain" description="Aldehyde ferredoxin oxidoreductase N-terminal" evidence="1">
    <location>
        <begin position="9"/>
        <end position="150"/>
    </location>
</feature>
<dbReference type="PANTHER" id="PTHR30038:SF0">
    <property type="entry name" value="TUNGSTEN-CONTAINING ALDEHYDE FERREDOXIN OXIDOREDUCTASE"/>
    <property type="match status" value="1"/>
</dbReference>
<dbReference type="InterPro" id="IPR051919">
    <property type="entry name" value="W-dependent_AOR"/>
</dbReference>
<accession>X1K151</accession>
<proteinExistence type="predicted"/>
<dbReference type="SUPFAM" id="SSF56228">
    <property type="entry name" value="Aldehyde ferredoxin oxidoreductase, N-terminal domain"/>
    <property type="match status" value="1"/>
</dbReference>
<sequence length="150" mass="16234">MSAVLYGTTGRILRVDLSKGKVWEEELDEAVLRKYVGGTAMGVKYLYDEVDPKTKWSDPENRIYIGAGLLGGTRVAGAGSISVVTKGAMTNGVASTQANGFFGAFLKFSGFDGILIQGTAPDWKYLYVHDGVAELEDAHHLVGQDTWEIE</sequence>
<gene>
    <name evidence="2" type="ORF">S03H2_42333</name>
</gene>
<protein>
    <recommendedName>
        <fullName evidence="1">Aldehyde ferredoxin oxidoreductase N-terminal domain-containing protein</fullName>
    </recommendedName>
</protein>
<evidence type="ECO:0000313" key="2">
    <source>
        <dbReference type="EMBL" id="GAH75823.1"/>
    </source>
</evidence>
<dbReference type="GO" id="GO:0051536">
    <property type="term" value="F:iron-sulfur cluster binding"/>
    <property type="evidence" value="ECO:0007669"/>
    <property type="project" value="InterPro"/>
</dbReference>
<dbReference type="Pfam" id="PF02730">
    <property type="entry name" value="AFOR_N"/>
    <property type="match status" value="1"/>
</dbReference>
<dbReference type="AlphaFoldDB" id="X1K151"/>
<dbReference type="PANTHER" id="PTHR30038">
    <property type="entry name" value="ALDEHYDE FERREDOXIN OXIDOREDUCTASE"/>
    <property type="match status" value="1"/>
</dbReference>
<dbReference type="SMART" id="SM00790">
    <property type="entry name" value="AFOR_N"/>
    <property type="match status" value="1"/>
</dbReference>